<evidence type="ECO:0000256" key="9">
    <source>
        <dbReference type="SAM" id="MobiDB-lite"/>
    </source>
</evidence>
<proteinExistence type="inferred from homology"/>
<evidence type="ECO:0000313" key="11">
    <source>
        <dbReference type="EMBL" id="KLO05434.1"/>
    </source>
</evidence>
<evidence type="ECO:0000256" key="3">
    <source>
        <dbReference type="ARBA" id="ARBA00007676"/>
    </source>
</evidence>
<evidence type="ECO:0000256" key="4">
    <source>
        <dbReference type="ARBA" id="ARBA00018350"/>
    </source>
</evidence>
<dbReference type="InParanoid" id="A0A0H2R176"/>
<dbReference type="GO" id="GO:0005783">
    <property type="term" value="C:endoplasmic reticulum"/>
    <property type="evidence" value="ECO:0007669"/>
    <property type="project" value="UniProtKB-SubCell"/>
</dbReference>
<dbReference type="PANTHER" id="PTHR14094">
    <property type="entry name" value="SIGNAL RECOGNITION PARTICLE 72"/>
    <property type="match status" value="1"/>
</dbReference>
<feature type="compositionally biased region" description="Polar residues" evidence="9">
    <location>
        <begin position="1"/>
        <end position="17"/>
    </location>
</feature>
<keyword evidence="8" id="KW-0687">Ribonucleoprotein</keyword>
<dbReference type="GO" id="GO:0006614">
    <property type="term" value="P:SRP-dependent cotranslational protein targeting to membrane"/>
    <property type="evidence" value="ECO:0007669"/>
    <property type="project" value="InterPro"/>
</dbReference>
<dbReference type="AlphaFoldDB" id="A0A0H2R176"/>
<name>A0A0H2R176_9AGAM</name>
<dbReference type="PANTHER" id="PTHR14094:SF9">
    <property type="entry name" value="SIGNAL RECOGNITION PARTICLE SUBUNIT SRP72"/>
    <property type="match status" value="1"/>
</dbReference>
<evidence type="ECO:0000256" key="2">
    <source>
        <dbReference type="ARBA" id="ARBA00004496"/>
    </source>
</evidence>
<evidence type="ECO:0000256" key="1">
    <source>
        <dbReference type="ARBA" id="ARBA00004240"/>
    </source>
</evidence>
<dbReference type="InterPro" id="IPR026270">
    <property type="entry name" value="SRP72"/>
</dbReference>
<keyword evidence="7" id="KW-0733">Signal recognition particle</keyword>
<dbReference type="GO" id="GO:0005786">
    <property type="term" value="C:signal recognition particle, endoplasmic reticulum targeting"/>
    <property type="evidence" value="ECO:0007669"/>
    <property type="project" value="UniProtKB-KW"/>
</dbReference>
<evidence type="ECO:0000313" key="12">
    <source>
        <dbReference type="Proteomes" id="UP000053477"/>
    </source>
</evidence>
<feature type="region of interest" description="Disordered" evidence="9">
    <location>
        <begin position="236"/>
        <end position="321"/>
    </location>
</feature>
<dbReference type="EMBL" id="KQ086309">
    <property type="protein sequence ID" value="KLO05434.1"/>
    <property type="molecule type" value="Genomic_DNA"/>
</dbReference>
<dbReference type="InterPro" id="IPR031545">
    <property type="entry name" value="SRP72_TPR-like"/>
</dbReference>
<keyword evidence="12" id="KW-1185">Reference proteome</keyword>
<sequence>MPPNPTSKASSTPSTQRQRARTKKGAVAKTPISDDEKLKRLFKSLCAQIDGGHFVNALKTCEKVLRIKSNDADALQAKLFLLLQTEQYDAALTLISDNKTEGASREFEKAYALYRLHRESDASDVLSNVKGTEGPSEFHSRGIIHLEAQLAYRQSSFQRAFDLYSQLLDSSTTQSEEHEDLLTNMNAAQTHLDFLNSGYLHSLDSLPASVINTLETAPPPVPSGSAAISNVTAAHVQSSQAELPKQKKTRMSRVPKGVTPGVTPPPDPERWLKKSERATFNQGSNRRRKAGGGATQGSTAEPAAVHGAKQSAGTTKQKKKK</sequence>
<dbReference type="GO" id="GO:0008312">
    <property type="term" value="F:7S RNA binding"/>
    <property type="evidence" value="ECO:0007669"/>
    <property type="project" value="InterPro"/>
</dbReference>
<protein>
    <recommendedName>
        <fullName evidence="4">Signal recognition particle subunit SRP72</fullName>
    </recommendedName>
</protein>
<evidence type="ECO:0000259" key="10">
    <source>
        <dbReference type="Pfam" id="PF08492"/>
    </source>
</evidence>
<comment type="similarity">
    <text evidence="3">Belongs to the SRP72 family.</text>
</comment>
<feature type="compositionally biased region" description="Basic and acidic residues" evidence="9">
    <location>
        <begin position="267"/>
        <end position="277"/>
    </location>
</feature>
<dbReference type="Pfam" id="PF08492">
    <property type="entry name" value="SRP72"/>
    <property type="match status" value="1"/>
</dbReference>
<dbReference type="GO" id="GO:0043022">
    <property type="term" value="F:ribosome binding"/>
    <property type="evidence" value="ECO:0007669"/>
    <property type="project" value="TreeGrafter"/>
</dbReference>
<evidence type="ECO:0000256" key="6">
    <source>
        <dbReference type="ARBA" id="ARBA00022824"/>
    </source>
</evidence>
<keyword evidence="6" id="KW-0256">Endoplasmic reticulum</keyword>
<reference evidence="11 12" key="1">
    <citation type="submission" date="2015-04" db="EMBL/GenBank/DDBJ databases">
        <title>Complete genome sequence of Schizopora paradoxa KUC8140, a cosmopolitan wood degrader in East Asia.</title>
        <authorList>
            <consortium name="DOE Joint Genome Institute"/>
            <person name="Min B."/>
            <person name="Park H."/>
            <person name="Jang Y."/>
            <person name="Kim J.-J."/>
            <person name="Kim K.H."/>
            <person name="Pangilinan J."/>
            <person name="Lipzen A."/>
            <person name="Riley R."/>
            <person name="Grigoriev I.V."/>
            <person name="Spatafora J.W."/>
            <person name="Choi I.-G."/>
        </authorList>
    </citation>
    <scope>NUCLEOTIDE SEQUENCE [LARGE SCALE GENOMIC DNA]</scope>
    <source>
        <strain evidence="11 12">KUC8140</strain>
    </source>
</reference>
<evidence type="ECO:0000256" key="8">
    <source>
        <dbReference type="ARBA" id="ARBA00023274"/>
    </source>
</evidence>
<dbReference type="InterPro" id="IPR013699">
    <property type="entry name" value="Signal_recog_part_SRP72_RNA-bd"/>
</dbReference>
<dbReference type="Pfam" id="PF17004">
    <property type="entry name" value="SRP_TPR_like"/>
    <property type="match status" value="1"/>
</dbReference>
<dbReference type="InterPro" id="IPR011990">
    <property type="entry name" value="TPR-like_helical_dom_sf"/>
</dbReference>
<dbReference type="STRING" id="27342.A0A0H2R176"/>
<dbReference type="Gene3D" id="1.25.40.10">
    <property type="entry name" value="Tetratricopeptide repeat domain"/>
    <property type="match status" value="1"/>
</dbReference>
<dbReference type="Proteomes" id="UP000053477">
    <property type="component" value="Unassembled WGS sequence"/>
</dbReference>
<feature type="domain" description="Signal recognition particle SRP72 subunit RNA-binding" evidence="10">
    <location>
        <begin position="237"/>
        <end position="280"/>
    </location>
</feature>
<evidence type="ECO:0000256" key="5">
    <source>
        <dbReference type="ARBA" id="ARBA00022490"/>
    </source>
</evidence>
<keyword evidence="5" id="KW-0963">Cytoplasm</keyword>
<accession>A0A0H2R176</accession>
<comment type="subcellular location">
    <subcellularLocation>
        <location evidence="2">Cytoplasm</location>
    </subcellularLocation>
    <subcellularLocation>
        <location evidence="1">Endoplasmic reticulum</location>
    </subcellularLocation>
</comment>
<dbReference type="SUPFAM" id="SSF48452">
    <property type="entry name" value="TPR-like"/>
    <property type="match status" value="1"/>
</dbReference>
<gene>
    <name evidence="11" type="ORF">SCHPADRAFT_839411</name>
</gene>
<feature type="region of interest" description="Disordered" evidence="9">
    <location>
        <begin position="1"/>
        <end position="30"/>
    </location>
</feature>
<dbReference type="OrthoDB" id="5421607at2759"/>
<organism evidence="11 12">
    <name type="scientific">Schizopora paradoxa</name>
    <dbReference type="NCBI Taxonomy" id="27342"/>
    <lineage>
        <taxon>Eukaryota</taxon>
        <taxon>Fungi</taxon>
        <taxon>Dikarya</taxon>
        <taxon>Basidiomycota</taxon>
        <taxon>Agaricomycotina</taxon>
        <taxon>Agaricomycetes</taxon>
        <taxon>Hymenochaetales</taxon>
        <taxon>Schizoporaceae</taxon>
        <taxon>Schizopora</taxon>
    </lineage>
</organism>
<evidence type="ECO:0000256" key="7">
    <source>
        <dbReference type="ARBA" id="ARBA00023135"/>
    </source>
</evidence>